<feature type="domain" description="HTH gntR-type" evidence="4">
    <location>
        <begin position="8"/>
        <end position="75"/>
    </location>
</feature>
<evidence type="ECO:0000256" key="2">
    <source>
        <dbReference type="ARBA" id="ARBA00023125"/>
    </source>
</evidence>
<dbReference type="Pfam" id="PF07729">
    <property type="entry name" value="FCD"/>
    <property type="match status" value="1"/>
</dbReference>
<dbReference type="PROSITE" id="PS50949">
    <property type="entry name" value="HTH_GNTR"/>
    <property type="match status" value="1"/>
</dbReference>
<sequence length="220" mass="23918">MSETVRTVSIVDAVYNAIRDRILSGELDPSEVLVEQKTAELYGVARPTAKAAIDRLVHQGLLRRTANKSARVPALTVSDVRDIYFTRTAIESTVVVHLAERHLPLAAADAALEAFDRAAQAGATKGVVDADIAFHQSLVDAVGSPRMRRIYASIIGEAHLCMVLKQTHHLHSPQELAKEHRAIYEAIIAGDAELARASLVAHLDNSVRSIEHHFIEAADA</sequence>
<evidence type="ECO:0000313" key="6">
    <source>
        <dbReference type="Proteomes" id="UP000613840"/>
    </source>
</evidence>
<dbReference type="PANTHER" id="PTHR43537">
    <property type="entry name" value="TRANSCRIPTIONAL REGULATOR, GNTR FAMILY"/>
    <property type="match status" value="1"/>
</dbReference>
<dbReference type="AlphaFoldDB" id="A0A917W7J6"/>
<dbReference type="Gene3D" id="1.20.120.530">
    <property type="entry name" value="GntR ligand-binding domain-like"/>
    <property type="match status" value="1"/>
</dbReference>
<dbReference type="SUPFAM" id="SSF48008">
    <property type="entry name" value="GntR ligand-binding domain-like"/>
    <property type="match status" value="1"/>
</dbReference>
<evidence type="ECO:0000256" key="1">
    <source>
        <dbReference type="ARBA" id="ARBA00023015"/>
    </source>
</evidence>
<dbReference type="InterPro" id="IPR011711">
    <property type="entry name" value="GntR_C"/>
</dbReference>
<gene>
    <name evidence="5" type="ORF">GCM10011575_33520</name>
</gene>
<dbReference type="Pfam" id="PF00392">
    <property type="entry name" value="GntR"/>
    <property type="match status" value="1"/>
</dbReference>
<dbReference type="EMBL" id="BMMZ01000009">
    <property type="protein sequence ID" value="GGL72549.1"/>
    <property type="molecule type" value="Genomic_DNA"/>
</dbReference>
<evidence type="ECO:0000313" key="5">
    <source>
        <dbReference type="EMBL" id="GGL72549.1"/>
    </source>
</evidence>
<evidence type="ECO:0000259" key="4">
    <source>
        <dbReference type="PROSITE" id="PS50949"/>
    </source>
</evidence>
<dbReference type="PANTHER" id="PTHR43537:SF45">
    <property type="entry name" value="GNTR FAMILY REGULATORY PROTEIN"/>
    <property type="match status" value="1"/>
</dbReference>
<organism evidence="5 6">
    <name type="scientific">Microlunatus endophyticus</name>
    <dbReference type="NCBI Taxonomy" id="1716077"/>
    <lineage>
        <taxon>Bacteria</taxon>
        <taxon>Bacillati</taxon>
        <taxon>Actinomycetota</taxon>
        <taxon>Actinomycetes</taxon>
        <taxon>Propionibacteriales</taxon>
        <taxon>Propionibacteriaceae</taxon>
        <taxon>Microlunatus</taxon>
    </lineage>
</organism>
<dbReference type="InterPro" id="IPR036388">
    <property type="entry name" value="WH-like_DNA-bd_sf"/>
</dbReference>
<dbReference type="GO" id="GO:0003677">
    <property type="term" value="F:DNA binding"/>
    <property type="evidence" value="ECO:0007669"/>
    <property type="project" value="UniProtKB-KW"/>
</dbReference>
<proteinExistence type="predicted"/>
<dbReference type="SMART" id="SM00895">
    <property type="entry name" value="FCD"/>
    <property type="match status" value="1"/>
</dbReference>
<evidence type="ECO:0000256" key="3">
    <source>
        <dbReference type="ARBA" id="ARBA00023163"/>
    </source>
</evidence>
<dbReference type="Gene3D" id="1.10.10.10">
    <property type="entry name" value="Winged helix-like DNA-binding domain superfamily/Winged helix DNA-binding domain"/>
    <property type="match status" value="1"/>
</dbReference>
<comment type="caution">
    <text evidence="5">The sequence shown here is derived from an EMBL/GenBank/DDBJ whole genome shotgun (WGS) entry which is preliminary data.</text>
</comment>
<dbReference type="InterPro" id="IPR036390">
    <property type="entry name" value="WH_DNA-bd_sf"/>
</dbReference>
<keyword evidence="1" id="KW-0805">Transcription regulation</keyword>
<dbReference type="InterPro" id="IPR008920">
    <property type="entry name" value="TF_FadR/GntR_C"/>
</dbReference>
<reference evidence="5" key="2">
    <citation type="submission" date="2020-09" db="EMBL/GenBank/DDBJ databases">
        <authorList>
            <person name="Sun Q."/>
            <person name="Zhou Y."/>
        </authorList>
    </citation>
    <scope>NUCLEOTIDE SEQUENCE</scope>
    <source>
        <strain evidence="5">CGMCC 4.7306</strain>
    </source>
</reference>
<protein>
    <submittedName>
        <fullName evidence="5">GntR family transcriptional regulator</fullName>
    </submittedName>
</protein>
<dbReference type="InterPro" id="IPR000524">
    <property type="entry name" value="Tscrpt_reg_HTH_GntR"/>
</dbReference>
<keyword evidence="3" id="KW-0804">Transcription</keyword>
<keyword evidence="2" id="KW-0238">DNA-binding</keyword>
<dbReference type="Proteomes" id="UP000613840">
    <property type="component" value="Unassembled WGS sequence"/>
</dbReference>
<reference evidence="5" key="1">
    <citation type="journal article" date="2014" name="Int. J. Syst. Evol. Microbiol.">
        <title>Complete genome sequence of Corynebacterium casei LMG S-19264T (=DSM 44701T), isolated from a smear-ripened cheese.</title>
        <authorList>
            <consortium name="US DOE Joint Genome Institute (JGI-PGF)"/>
            <person name="Walter F."/>
            <person name="Albersmeier A."/>
            <person name="Kalinowski J."/>
            <person name="Ruckert C."/>
        </authorList>
    </citation>
    <scope>NUCLEOTIDE SEQUENCE</scope>
    <source>
        <strain evidence="5">CGMCC 4.7306</strain>
    </source>
</reference>
<dbReference type="GO" id="GO:0003700">
    <property type="term" value="F:DNA-binding transcription factor activity"/>
    <property type="evidence" value="ECO:0007669"/>
    <property type="project" value="InterPro"/>
</dbReference>
<dbReference type="SUPFAM" id="SSF46785">
    <property type="entry name" value="Winged helix' DNA-binding domain"/>
    <property type="match status" value="1"/>
</dbReference>
<dbReference type="SMART" id="SM00345">
    <property type="entry name" value="HTH_GNTR"/>
    <property type="match status" value="1"/>
</dbReference>
<name>A0A917W7J6_9ACTN</name>
<accession>A0A917W7J6</accession>
<keyword evidence="6" id="KW-1185">Reference proteome</keyword>